<dbReference type="Pfam" id="PF09719">
    <property type="entry name" value="C_GCAxxG_C_C"/>
    <property type="match status" value="1"/>
</dbReference>
<dbReference type="SUPFAM" id="SSF48695">
    <property type="entry name" value="Multiheme cytochromes"/>
    <property type="match status" value="1"/>
</dbReference>
<accession>A0A3B0VBF5</accession>
<sequence length="262" mass="28689">MNDKIVAENGYSRRSFLADSGKVIAGAAVASSLLTGQAKEARAYPYSTGYKYTKLDPREVGRITYENYFKRWCASSIVAGFVEPLRKKVGGLWKSYPIDAMRWAHGGLAGWGATCGTLNGAGAVIGLVTNNTDTAEEMVNDLAFYYSYTELPSYAPAKIIKAKIHNMTLAGTIICHISVGRWMRSEDVSFLSDARAERCARMAANIAMETAGMLNDWADGKYKPRHKLLFNLSANGITSQNNCMDCHGHNVPGVETYSTLKK</sequence>
<evidence type="ECO:0008006" key="2">
    <source>
        <dbReference type="Google" id="ProtNLM"/>
    </source>
</evidence>
<dbReference type="EMBL" id="UOEY01000045">
    <property type="protein sequence ID" value="VAW37593.1"/>
    <property type="molecule type" value="Genomic_DNA"/>
</dbReference>
<name>A0A3B0VBF5_9ZZZZ</name>
<reference evidence="1" key="1">
    <citation type="submission" date="2018-06" db="EMBL/GenBank/DDBJ databases">
        <authorList>
            <person name="Zhirakovskaya E."/>
        </authorList>
    </citation>
    <scope>NUCLEOTIDE SEQUENCE</scope>
</reference>
<dbReference type="InterPro" id="IPR010181">
    <property type="entry name" value="CGCAxxGCC_motif"/>
</dbReference>
<gene>
    <name evidence="1" type="ORF">MNBD_DELTA04-303</name>
</gene>
<organism evidence="1">
    <name type="scientific">hydrothermal vent metagenome</name>
    <dbReference type="NCBI Taxonomy" id="652676"/>
    <lineage>
        <taxon>unclassified sequences</taxon>
        <taxon>metagenomes</taxon>
        <taxon>ecological metagenomes</taxon>
    </lineage>
</organism>
<evidence type="ECO:0000313" key="1">
    <source>
        <dbReference type="EMBL" id="VAW37593.1"/>
    </source>
</evidence>
<dbReference type="InterPro" id="IPR036280">
    <property type="entry name" value="Multihaem_cyt_sf"/>
</dbReference>
<proteinExistence type="predicted"/>
<dbReference type="PROSITE" id="PS51318">
    <property type="entry name" value="TAT"/>
    <property type="match status" value="1"/>
</dbReference>
<protein>
    <recommendedName>
        <fullName evidence="2">Split-Soret cytochrome c</fullName>
    </recommendedName>
</protein>
<dbReference type="AlphaFoldDB" id="A0A3B0VBF5"/>
<dbReference type="InterPro" id="IPR006311">
    <property type="entry name" value="TAT_signal"/>
</dbReference>